<proteinExistence type="predicted"/>
<dbReference type="Proteomes" id="UP001353858">
    <property type="component" value="Unassembled WGS sequence"/>
</dbReference>
<evidence type="ECO:0000259" key="5">
    <source>
        <dbReference type="PROSITE" id="PS50089"/>
    </source>
</evidence>
<keyword evidence="1" id="KW-0479">Metal-binding</keyword>
<dbReference type="PROSITE" id="PS00518">
    <property type="entry name" value="ZF_RING_1"/>
    <property type="match status" value="2"/>
</dbReference>
<evidence type="ECO:0000313" key="7">
    <source>
        <dbReference type="EMBL" id="KAK4877651.1"/>
    </source>
</evidence>
<evidence type="ECO:0000256" key="3">
    <source>
        <dbReference type="ARBA" id="ARBA00022833"/>
    </source>
</evidence>
<dbReference type="InterPro" id="IPR027370">
    <property type="entry name" value="Znf-RING_euk"/>
</dbReference>
<keyword evidence="8" id="KW-1185">Reference proteome</keyword>
<keyword evidence="3" id="KW-0862">Zinc</keyword>
<dbReference type="PROSITE" id="PS50089">
    <property type="entry name" value="ZF_RING_2"/>
    <property type="match status" value="2"/>
</dbReference>
<protein>
    <recommendedName>
        <fullName evidence="9">LON peptidase N-terminal domain and RING finger protein 3</fullName>
    </recommendedName>
</protein>
<dbReference type="Gene3D" id="3.30.40.10">
    <property type="entry name" value="Zinc/RING finger domain, C3HC4 (zinc finger)"/>
    <property type="match status" value="2"/>
</dbReference>
<keyword evidence="2 4" id="KW-0863">Zinc-finger</keyword>
<dbReference type="SUPFAM" id="SSF88697">
    <property type="entry name" value="PUA domain-like"/>
    <property type="match status" value="1"/>
</dbReference>
<feature type="domain" description="RING-type" evidence="5">
    <location>
        <begin position="205"/>
        <end position="242"/>
    </location>
</feature>
<dbReference type="InterPro" id="IPR001841">
    <property type="entry name" value="Znf_RING"/>
</dbReference>
<reference evidence="8" key="1">
    <citation type="submission" date="2023-01" db="EMBL/GenBank/DDBJ databases">
        <title>Key to firefly adult light organ development and bioluminescence: homeobox transcription factors regulate luciferase expression and transportation to peroxisome.</title>
        <authorList>
            <person name="Fu X."/>
        </authorList>
    </citation>
    <scope>NUCLEOTIDE SEQUENCE [LARGE SCALE GENOMIC DNA]</scope>
</reference>
<dbReference type="InterPro" id="IPR017907">
    <property type="entry name" value="Znf_RING_CS"/>
</dbReference>
<dbReference type="InterPro" id="IPR046336">
    <property type="entry name" value="Lon_prtase_N_sf"/>
</dbReference>
<dbReference type="SUPFAM" id="SSF57850">
    <property type="entry name" value="RING/U-box"/>
    <property type="match status" value="2"/>
</dbReference>
<dbReference type="Pfam" id="PF02190">
    <property type="entry name" value="LON_substr_bdg"/>
    <property type="match status" value="1"/>
</dbReference>
<dbReference type="SMART" id="SM00464">
    <property type="entry name" value="LON"/>
    <property type="match status" value="1"/>
</dbReference>
<dbReference type="Pfam" id="PF13445">
    <property type="entry name" value="zf-RING_UBOX"/>
    <property type="match status" value="1"/>
</dbReference>
<dbReference type="InterPro" id="IPR015947">
    <property type="entry name" value="PUA-like_sf"/>
</dbReference>
<feature type="domain" description="RING-type" evidence="5">
    <location>
        <begin position="80"/>
        <end position="117"/>
    </location>
</feature>
<sequence length="523" mass="60153">MSKKYGNQVDHIFKKYPELLNNFSVISDDNGINPRREVGLTRILRKHMVRNKKKKVPLRAKSFSRTHLALKCKNSELFTCPICRNVLETPVTVFCGHTFCKDCLDNGVPDGRCYECETEIGSFISTNIFVQDIVDKWKESQHQNQKHEGVPKFWDRLHPAPRYCLRSKCNGFHGDAFKEIEINQTLSTRRKEEIWSDITPSDLECILCSQCLLDPVTTTCGHTFCRECLARVLDHGLACPLCMSPLKTVEQYRGETIVLTQALRSLATDELQERLTINQQVLEKLDESNQIPIFICTNAFPKVACPLFVYEPRYRLLTRRCLQSTRKRFGMAAKTSNGDKFALYGTMLEIRDCVCLQDGTSILTTIGLRRFKVLSRGEQDGYDTAVVQYIKDNIVSAEKLPDLMHLHERVYTKTIRWLETLKWRLLAEIERCIGHMPSVEHDWMNLPDGPSWTWWLVAILPLSLQLRVGFLASTSLEKRLLAIEKMLDHLKIRMKAVEEHSLNCTNNVESNETCTYAGRSVAI</sequence>
<dbReference type="GO" id="GO:0008270">
    <property type="term" value="F:zinc ion binding"/>
    <property type="evidence" value="ECO:0007669"/>
    <property type="project" value="UniProtKB-KW"/>
</dbReference>
<evidence type="ECO:0000256" key="2">
    <source>
        <dbReference type="ARBA" id="ARBA00022771"/>
    </source>
</evidence>
<evidence type="ECO:0008006" key="9">
    <source>
        <dbReference type="Google" id="ProtNLM"/>
    </source>
</evidence>
<accession>A0AAN7S8G2</accession>
<organism evidence="7 8">
    <name type="scientific">Aquatica leii</name>
    <dbReference type="NCBI Taxonomy" id="1421715"/>
    <lineage>
        <taxon>Eukaryota</taxon>
        <taxon>Metazoa</taxon>
        <taxon>Ecdysozoa</taxon>
        <taxon>Arthropoda</taxon>
        <taxon>Hexapoda</taxon>
        <taxon>Insecta</taxon>
        <taxon>Pterygota</taxon>
        <taxon>Neoptera</taxon>
        <taxon>Endopterygota</taxon>
        <taxon>Coleoptera</taxon>
        <taxon>Polyphaga</taxon>
        <taxon>Elateriformia</taxon>
        <taxon>Elateroidea</taxon>
        <taxon>Lampyridae</taxon>
        <taxon>Luciolinae</taxon>
        <taxon>Aquatica</taxon>
    </lineage>
</organism>
<name>A0AAN7S8G2_9COLE</name>
<comment type="caution">
    <text evidence="7">The sequence shown here is derived from an EMBL/GenBank/DDBJ whole genome shotgun (WGS) entry which is preliminary data.</text>
</comment>
<feature type="domain" description="Lon N-terminal" evidence="6">
    <location>
        <begin position="279"/>
        <end position="491"/>
    </location>
</feature>
<evidence type="ECO:0000256" key="4">
    <source>
        <dbReference type="PROSITE-ProRule" id="PRU00175"/>
    </source>
</evidence>
<dbReference type="AlphaFoldDB" id="A0AAN7S8G2"/>
<dbReference type="Pfam" id="PF13923">
    <property type="entry name" value="zf-C3HC4_2"/>
    <property type="match status" value="1"/>
</dbReference>
<dbReference type="SMART" id="SM00184">
    <property type="entry name" value="RING"/>
    <property type="match status" value="2"/>
</dbReference>
<dbReference type="PANTHER" id="PTHR23327:SF42">
    <property type="entry name" value="LON PEPTIDASE N-TERMINAL DOMAIN AND RING FINGER PROTEIN C14F5.10C"/>
    <property type="match status" value="1"/>
</dbReference>
<dbReference type="PANTHER" id="PTHR23327">
    <property type="entry name" value="RING FINGER PROTEIN 127"/>
    <property type="match status" value="1"/>
</dbReference>
<dbReference type="Gene3D" id="2.30.130.40">
    <property type="entry name" value="LON domain-like"/>
    <property type="match status" value="1"/>
</dbReference>
<dbReference type="PROSITE" id="PS51787">
    <property type="entry name" value="LON_N"/>
    <property type="match status" value="1"/>
</dbReference>
<dbReference type="EMBL" id="JARPUR010000004">
    <property type="protein sequence ID" value="KAK4877651.1"/>
    <property type="molecule type" value="Genomic_DNA"/>
</dbReference>
<dbReference type="InterPro" id="IPR013083">
    <property type="entry name" value="Znf_RING/FYVE/PHD"/>
</dbReference>
<evidence type="ECO:0000256" key="1">
    <source>
        <dbReference type="ARBA" id="ARBA00022723"/>
    </source>
</evidence>
<evidence type="ECO:0000313" key="8">
    <source>
        <dbReference type="Proteomes" id="UP001353858"/>
    </source>
</evidence>
<gene>
    <name evidence="7" type="ORF">RN001_010157</name>
</gene>
<dbReference type="InterPro" id="IPR003111">
    <property type="entry name" value="Lon_prtase_N"/>
</dbReference>
<dbReference type="CDD" id="cd16514">
    <property type="entry name" value="RING-HC_LONFs_rpt2"/>
    <property type="match status" value="1"/>
</dbReference>
<evidence type="ECO:0000259" key="6">
    <source>
        <dbReference type="PROSITE" id="PS51787"/>
    </source>
</evidence>